<organism evidence="2 3">
    <name type="scientific">Cirrhinus mrigala</name>
    <name type="common">Mrigala</name>
    <dbReference type="NCBI Taxonomy" id="683832"/>
    <lineage>
        <taxon>Eukaryota</taxon>
        <taxon>Metazoa</taxon>
        <taxon>Chordata</taxon>
        <taxon>Craniata</taxon>
        <taxon>Vertebrata</taxon>
        <taxon>Euteleostomi</taxon>
        <taxon>Actinopterygii</taxon>
        <taxon>Neopterygii</taxon>
        <taxon>Teleostei</taxon>
        <taxon>Ostariophysi</taxon>
        <taxon>Cypriniformes</taxon>
        <taxon>Cyprinidae</taxon>
        <taxon>Labeoninae</taxon>
        <taxon>Labeonini</taxon>
        <taxon>Cirrhinus</taxon>
    </lineage>
</organism>
<dbReference type="Proteomes" id="UP001529510">
    <property type="component" value="Unassembled WGS sequence"/>
</dbReference>
<gene>
    <name evidence="2" type="ORF">M9458_020815</name>
</gene>
<evidence type="ECO:0000313" key="3">
    <source>
        <dbReference type="Proteomes" id="UP001529510"/>
    </source>
</evidence>
<evidence type="ECO:0000256" key="1">
    <source>
        <dbReference type="SAM" id="MobiDB-lite"/>
    </source>
</evidence>
<proteinExistence type="predicted"/>
<evidence type="ECO:0008006" key="4">
    <source>
        <dbReference type="Google" id="ProtNLM"/>
    </source>
</evidence>
<sequence length="69" mass="7268">HMMLVQPGSGDGRDAHAAVYPLQNPAPPPHQTGYVMPSPGQTAANPAFPAPPAPVVSQQQQQSFIQQQV</sequence>
<evidence type="ECO:0000313" key="2">
    <source>
        <dbReference type="EMBL" id="KAL0185119.1"/>
    </source>
</evidence>
<comment type="caution">
    <text evidence="2">The sequence shown here is derived from an EMBL/GenBank/DDBJ whole genome shotgun (WGS) entry which is preliminary data.</text>
</comment>
<reference evidence="2 3" key="1">
    <citation type="submission" date="2024-05" db="EMBL/GenBank/DDBJ databases">
        <title>Genome sequencing and assembly of Indian major carp, Cirrhinus mrigala (Hamilton, 1822).</title>
        <authorList>
            <person name="Mohindra V."/>
            <person name="Chowdhury L.M."/>
            <person name="Lal K."/>
            <person name="Jena J.K."/>
        </authorList>
    </citation>
    <scope>NUCLEOTIDE SEQUENCE [LARGE SCALE GENOMIC DNA]</scope>
    <source>
        <strain evidence="2">CM1030</strain>
        <tissue evidence="2">Blood</tissue>
    </source>
</reference>
<accession>A0ABD0QFV0</accession>
<keyword evidence="3" id="KW-1185">Reference proteome</keyword>
<feature type="region of interest" description="Disordered" evidence="1">
    <location>
        <begin position="1"/>
        <end position="69"/>
    </location>
</feature>
<feature type="compositionally biased region" description="Low complexity" evidence="1">
    <location>
        <begin position="55"/>
        <end position="69"/>
    </location>
</feature>
<dbReference type="EMBL" id="JAMKFB020000009">
    <property type="protein sequence ID" value="KAL0185119.1"/>
    <property type="molecule type" value="Genomic_DNA"/>
</dbReference>
<name>A0ABD0QFV0_CIRMR</name>
<protein>
    <recommendedName>
        <fullName evidence="4">Hepatocyte growth factor-regulated tyrosine kinase substrate</fullName>
    </recommendedName>
</protein>
<dbReference type="AlphaFoldDB" id="A0ABD0QFV0"/>
<feature type="non-terminal residue" evidence="2">
    <location>
        <position position="1"/>
    </location>
</feature>
<feature type="non-terminal residue" evidence="2">
    <location>
        <position position="69"/>
    </location>
</feature>